<feature type="region of interest" description="Disordered" evidence="2">
    <location>
        <begin position="1"/>
        <end position="24"/>
    </location>
</feature>
<keyword evidence="5" id="KW-1185">Reference proteome</keyword>
<accession>A0AAD4LSE8</accession>
<proteinExistence type="predicted"/>
<keyword evidence="1" id="KW-0862">Zinc</keyword>
<feature type="zinc finger region" description="C3H1-type" evidence="1">
    <location>
        <begin position="24"/>
        <end position="50"/>
    </location>
</feature>
<reference evidence="4" key="1">
    <citation type="submission" date="2022-01" db="EMBL/GenBank/DDBJ databases">
        <title>Comparative genomics reveals a dynamic genome evolution in the ectomycorrhizal milk-cap (Lactarius) mushrooms.</title>
        <authorList>
            <consortium name="DOE Joint Genome Institute"/>
            <person name="Lebreton A."/>
            <person name="Tang N."/>
            <person name="Kuo A."/>
            <person name="LaButti K."/>
            <person name="Drula E."/>
            <person name="Barry K."/>
            <person name="Clum A."/>
            <person name="Lipzen A."/>
            <person name="Mousain D."/>
            <person name="Ng V."/>
            <person name="Wang R."/>
            <person name="Wang X."/>
            <person name="Dai Y."/>
            <person name="Henrissat B."/>
            <person name="Grigoriev I.V."/>
            <person name="Guerin-Laguette A."/>
            <person name="Yu F."/>
            <person name="Martin F.M."/>
        </authorList>
    </citation>
    <scope>NUCLEOTIDE SEQUENCE</scope>
    <source>
        <strain evidence="4">QP</strain>
    </source>
</reference>
<keyword evidence="1" id="KW-0863">Zinc-finger</keyword>
<evidence type="ECO:0000313" key="4">
    <source>
        <dbReference type="EMBL" id="KAH9000477.1"/>
    </source>
</evidence>
<dbReference type="EMBL" id="JAKELL010000002">
    <property type="protein sequence ID" value="KAH9000477.1"/>
    <property type="molecule type" value="Genomic_DNA"/>
</dbReference>
<dbReference type="AlphaFoldDB" id="A0AAD4LSE8"/>
<name>A0AAD4LSE8_9AGAM</name>
<dbReference type="InterPro" id="IPR000571">
    <property type="entry name" value="Znf_CCCH"/>
</dbReference>
<dbReference type="GO" id="GO:0008270">
    <property type="term" value="F:zinc ion binding"/>
    <property type="evidence" value="ECO:0007669"/>
    <property type="project" value="UniProtKB-KW"/>
</dbReference>
<dbReference type="PROSITE" id="PS50103">
    <property type="entry name" value="ZF_C3H1"/>
    <property type="match status" value="1"/>
</dbReference>
<evidence type="ECO:0000313" key="5">
    <source>
        <dbReference type="Proteomes" id="UP001201163"/>
    </source>
</evidence>
<evidence type="ECO:0000256" key="1">
    <source>
        <dbReference type="PROSITE-ProRule" id="PRU00723"/>
    </source>
</evidence>
<sequence length="150" mass="16962">MDSNSTPPGPPPSSQSYPRVPSHKPRSICRNFVYHGICRDTTCPRAHVPHSDMLDLVTYLMERNDFPPELRSVKQRLTPPNPSLCRGQLPSDRICRNFVPRPCPLRERCLRTHFTVANIYGSLLQPAKSQRAKPHEADVAPQLESDARSP</sequence>
<keyword evidence="1" id="KW-0479">Metal-binding</keyword>
<evidence type="ECO:0000259" key="3">
    <source>
        <dbReference type="PROSITE" id="PS50103"/>
    </source>
</evidence>
<feature type="region of interest" description="Disordered" evidence="2">
    <location>
        <begin position="126"/>
        <end position="150"/>
    </location>
</feature>
<gene>
    <name evidence="4" type="ORF">EDB92DRAFT_1940207</name>
</gene>
<feature type="domain" description="C3H1-type" evidence="3">
    <location>
        <begin position="24"/>
        <end position="50"/>
    </location>
</feature>
<comment type="caution">
    <text evidence="4">The sequence shown here is derived from an EMBL/GenBank/DDBJ whole genome shotgun (WGS) entry which is preliminary data.</text>
</comment>
<protein>
    <recommendedName>
        <fullName evidence="3">C3H1-type domain-containing protein</fullName>
    </recommendedName>
</protein>
<evidence type="ECO:0000256" key="2">
    <source>
        <dbReference type="SAM" id="MobiDB-lite"/>
    </source>
</evidence>
<dbReference type="Proteomes" id="UP001201163">
    <property type="component" value="Unassembled WGS sequence"/>
</dbReference>
<organism evidence="4 5">
    <name type="scientific">Lactarius akahatsu</name>
    <dbReference type="NCBI Taxonomy" id="416441"/>
    <lineage>
        <taxon>Eukaryota</taxon>
        <taxon>Fungi</taxon>
        <taxon>Dikarya</taxon>
        <taxon>Basidiomycota</taxon>
        <taxon>Agaricomycotina</taxon>
        <taxon>Agaricomycetes</taxon>
        <taxon>Russulales</taxon>
        <taxon>Russulaceae</taxon>
        <taxon>Lactarius</taxon>
    </lineage>
</organism>